<evidence type="ECO:0000256" key="1">
    <source>
        <dbReference type="SAM" id="Phobius"/>
    </source>
</evidence>
<dbReference type="AlphaFoldDB" id="A0A4R0HV67"/>
<dbReference type="RefSeq" id="WP_131296621.1">
    <property type="nucleotide sequence ID" value="NZ_SJKA01000031.1"/>
</dbReference>
<name>A0A4R0HV67_9ACTN</name>
<keyword evidence="1" id="KW-0472">Membrane</keyword>
<protein>
    <submittedName>
        <fullName evidence="2">Uncharacterized protein</fullName>
    </submittedName>
</protein>
<feature type="transmembrane region" description="Helical" evidence="1">
    <location>
        <begin position="21"/>
        <end position="43"/>
    </location>
</feature>
<reference evidence="2 3" key="1">
    <citation type="submission" date="2019-02" db="EMBL/GenBank/DDBJ databases">
        <title>Kribbella capetownensis sp. nov. and Kribbella speibonae sp. nov., isolated from soil.</title>
        <authorList>
            <person name="Curtis S.M."/>
            <person name="Norton I."/>
            <person name="Everest G.J."/>
            <person name="Meyers P.R."/>
        </authorList>
    </citation>
    <scope>NUCLEOTIDE SEQUENCE [LARGE SCALE GENOMIC DNA]</scope>
    <source>
        <strain evidence="2 3">DSM 27082</strain>
    </source>
</reference>
<evidence type="ECO:0000313" key="2">
    <source>
        <dbReference type="EMBL" id="TCC15868.1"/>
    </source>
</evidence>
<evidence type="ECO:0000313" key="3">
    <source>
        <dbReference type="Proteomes" id="UP000292695"/>
    </source>
</evidence>
<gene>
    <name evidence="2" type="ORF">E0H50_41225</name>
</gene>
<accession>A0A4R0HV67</accession>
<dbReference type="Proteomes" id="UP000292695">
    <property type="component" value="Unassembled WGS sequence"/>
</dbReference>
<sequence>MIAIATVLFAFPLGFFLRNRLSAYVAYVAIFGYCFTFQLVYLMRSWVGDRTQAFPADPNAWPFGYLIVTAGIYVVGNLLVALGHRVGSKRRNRAVDLDPVK</sequence>
<keyword evidence="3" id="KW-1185">Reference proteome</keyword>
<organism evidence="2 3">
    <name type="scientific">Kribbella sindirgiensis</name>
    <dbReference type="NCBI Taxonomy" id="1124744"/>
    <lineage>
        <taxon>Bacteria</taxon>
        <taxon>Bacillati</taxon>
        <taxon>Actinomycetota</taxon>
        <taxon>Actinomycetes</taxon>
        <taxon>Propionibacteriales</taxon>
        <taxon>Kribbellaceae</taxon>
        <taxon>Kribbella</taxon>
    </lineage>
</organism>
<keyword evidence="1" id="KW-0812">Transmembrane</keyword>
<comment type="caution">
    <text evidence="2">The sequence shown here is derived from an EMBL/GenBank/DDBJ whole genome shotgun (WGS) entry which is preliminary data.</text>
</comment>
<dbReference type="EMBL" id="SJKA01000031">
    <property type="protein sequence ID" value="TCC15868.1"/>
    <property type="molecule type" value="Genomic_DNA"/>
</dbReference>
<proteinExistence type="predicted"/>
<keyword evidence="1" id="KW-1133">Transmembrane helix</keyword>
<feature type="transmembrane region" description="Helical" evidence="1">
    <location>
        <begin position="63"/>
        <end position="83"/>
    </location>
</feature>
<dbReference type="OrthoDB" id="4838646at2"/>